<evidence type="ECO:0000256" key="5">
    <source>
        <dbReference type="ARBA" id="ARBA00022833"/>
    </source>
</evidence>
<dbReference type="PROSITE" id="PS51981">
    <property type="entry name" value="ZF_RZ"/>
    <property type="match status" value="1"/>
</dbReference>
<keyword evidence="11" id="KW-1185">Reference proteome</keyword>
<dbReference type="GO" id="GO:0008270">
    <property type="term" value="F:zinc ion binding"/>
    <property type="evidence" value="ECO:0007669"/>
    <property type="project" value="UniProtKB-KW"/>
</dbReference>
<keyword evidence="5" id="KW-0862">Zinc</keyword>
<dbReference type="GO" id="GO:0005730">
    <property type="term" value="C:nucleolus"/>
    <property type="evidence" value="ECO:0007669"/>
    <property type="project" value="TreeGrafter"/>
</dbReference>
<dbReference type="Pfam" id="PF00097">
    <property type="entry name" value="zf-C3HC4"/>
    <property type="match status" value="2"/>
</dbReference>
<dbReference type="InterPro" id="IPR017907">
    <property type="entry name" value="Znf_RING_CS"/>
</dbReference>
<dbReference type="Proteomes" id="UP001148018">
    <property type="component" value="Unassembled WGS sequence"/>
</dbReference>
<organism evidence="10 11">
    <name type="scientific">Muraenolepis orangiensis</name>
    <name type="common">Patagonian moray cod</name>
    <dbReference type="NCBI Taxonomy" id="630683"/>
    <lineage>
        <taxon>Eukaryota</taxon>
        <taxon>Metazoa</taxon>
        <taxon>Chordata</taxon>
        <taxon>Craniata</taxon>
        <taxon>Vertebrata</taxon>
        <taxon>Euteleostomi</taxon>
        <taxon>Actinopterygii</taxon>
        <taxon>Neopterygii</taxon>
        <taxon>Teleostei</taxon>
        <taxon>Neoteleostei</taxon>
        <taxon>Acanthomorphata</taxon>
        <taxon>Zeiogadaria</taxon>
        <taxon>Gadariae</taxon>
        <taxon>Gadiformes</taxon>
        <taxon>Muraenolepidoidei</taxon>
        <taxon>Muraenolepididae</taxon>
        <taxon>Muraenolepis</taxon>
    </lineage>
</organism>
<feature type="domain" description="RZ-type" evidence="9">
    <location>
        <begin position="2490"/>
        <end position="2564"/>
    </location>
</feature>
<dbReference type="InterPro" id="IPR046439">
    <property type="entry name" value="ZF_RZ_dom"/>
</dbReference>
<proteinExistence type="predicted"/>
<evidence type="ECO:0000256" key="2">
    <source>
        <dbReference type="ARBA" id="ARBA00022490"/>
    </source>
</evidence>
<dbReference type="PANTHER" id="PTHR22605:SF21">
    <property type="entry name" value="E3 UBIQUITIN-PROTEIN LIGASE RNF213-BETA"/>
    <property type="match status" value="1"/>
</dbReference>
<dbReference type="GO" id="GO:0016887">
    <property type="term" value="F:ATP hydrolysis activity"/>
    <property type="evidence" value="ECO:0007669"/>
    <property type="project" value="InterPro"/>
</dbReference>
<evidence type="ECO:0000256" key="1">
    <source>
        <dbReference type="ARBA" id="ARBA00004496"/>
    </source>
</evidence>
<evidence type="ECO:0000256" key="7">
    <source>
        <dbReference type="PROSITE-ProRule" id="PRU00175"/>
    </source>
</evidence>
<comment type="caution">
    <text evidence="10">The sequence shown here is derived from an EMBL/GenBank/DDBJ whole genome shotgun (WGS) entry which is preliminary data.</text>
</comment>
<evidence type="ECO:0000313" key="11">
    <source>
        <dbReference type="Proteomes" id="UP001148018"/>
    </source>
</evidence>
<keyword evidence="2" id="KW-0963">Cytoplasm</keyword>
<evidence type="ECO:0000313" key="10">
    <source>
        <dbReference type="EMBL" id="KAJ3607854.1"/>
    </source>
</evidence>
<feature type="non-terminal residue" evidence="10">
    <location>
        <position position="1"/>
    </location>
</feature>
<dbReference type="PANTHER" id="PTHR22605">
    <property type="entry name" value="RZ-TYPE DOMAIN-CONTAINING PROTEIN"/>
    <property type="match status" value="1"/>
</dbReference>
<dbReference type="SMART" id="SM00184">
    <property type="entry name" value="RING"/>
    <property type="match status" value="2"/>
</dbReference>
<evidence type="ECO:0000259" key="8">
    <source>
        <dbReference type="PROSITE" id="PS50089"/>
    </source>
</evidence>
<protein>
    <recommendedName>
        <fullName evidence="12">RING-type domain-containing protein</fullName>
    </recommendedName>
</protein>
<dbReference type="PROSITE" id="PS00518">
    <property type="entry name" value="ZF_RING_1"/>
    <property type="match status" value="2"/>
</dbReference>
<dbReference type="SUPFAM" id="SSF57850">
    <property type="entry name" value="RING/U-box"/>
    <property type="match status" value="2"/>
</dbReference>
<dbReference type="InterPro" id="IPR001841">
    <property type="entry name" value="Znf_RING"/>
</dbReference>
<feature type="domain" description="RING-type" evidence="8">
    <location>
        <begin position="2014"/>
        <end position="2053"/>
    </location>
</feature>
<feature type="domain" description="RING-type" evidence="8">
    <location>
        <begin position="640"/>
        <end position="679"/>
    </location>
</feature>
<sequence length="3208" mass="358642">SFLENHLSTLQQSSRFLEVTTFSSLLTTSDIKTVACVLGLQSNRLLLLSLHQFDTEASFCSKIRSFLQDAEPSPHIVIVQMDLEEHCSVELIASAKYCTMNYLMSLGHPACCVVFIAKLSRIPSGPRYIGIWQSVHIDDLRDTEDMSLNLLAFSDTPVSKLLHPGTSEKERMEVERTTENTDEDKETCPKDQAAYLHGLSLVRSCVQKAVGLLRDPSGGAAPARSVERIHTLLTLLRNGQDDTNARFQEVLLGRLAQALALREGTEVSPGEWLNAEARKRQALREGGTLRHTVWRCLQSRVTPVLASVVEVLDRGANLDLLLGGRLSPGLTGLWLDVFSDAQILDLTAPQTPSWLIRGCLQSLWDESEFIPVASDDSAWRIQQFVSAFDNSPLGAYLQKLSEQEQVEYGHRFLHDFLLLSLKISTKAELRMFTKALSGCVSELQCNTAASCHLSPAWVMAAAKHYAPRLHTLSHTMLLQDQLPSEIYQLGTHRETSEMIEDILALGICVEKTKLLSVTSLEECKVFVRRVELLQPCLERALSHNYSALCGPGCLQHLNSMRWAWCGMLVIAAFIQRVLLEATQGDAGLKELALKHCSVLQRLMLEMPDLRNVVTLQQLIRILNSYDEESTGRTLRYGSQCAVCLSELKDPCLLPCEHVICMPCVQKCVSPDRRFCPKCRTDLPPDHQLTVSPDVTTALEKQAEVRASCNSFFLEVVSRFCLSEDQSPSAEVVELLFSLLISAHGDVYRTRELSPFLECVDNSPVVRSVLPKLLLQYSFDKVKVHIQSYLKNLEDNIMQGGDRTGLYLLFVNCFQDSLLCSEVEEAEAPGGRWRRLREECRFLSRLARRQTPDRQEDPAEFLLNMARLRRCLATAANALHTLLQASESTEESHESEQYLQQVRAVLDYCGHDWYRVYLLRALNRQANRDFILALMKDPRWRWVFPPEVLRLQSMVTLEVDPFLCVGPRYKALRDAVGQVLLEDRTDALQGELQKQTGPQAHAFLALALFREVARRCVSPDPKLRPSPQATATLEDLLKDRDMPETLRAFCTALLSNRIGGPGSSLSLGQGLPPGRRTLLELLVHQDSVLLAGDSLLAPLHRIAFQTASATRSFLPTMPDDHASEARQWLKEKKLQSFEVFPMTLSLYVNSPEQPLPSTDEVLVCREATTEEEVEIFFRRALGQGSKVNQKRIYSLVNPGLLGYEVSVALGELFDGMERSAGVGYRLVIVSPLVHQHRYVPSFFSNHKVQAGVTVTAETSRRYIHHHFTITDIDSPVSMISPKKLSVWVVSSQRPAVDRLASVREQDPILLHIDTAAVSSGLEEFLFQSFRLVVVEDQKKVYEHFPVPLINRLEKHRVGRSTDLTPWQRRVLEKLEEWSFLENHLSTLQQSSRFLEVTTFSSLLTTSDVKTVACVLGLQSNRLLLLSLHQFDTEASFCSKIRSFLQDAEPSPHIVIVQMDLEEHCSVELIASAKYCTMNYLMSLGHPACCVVFIAKLSRIPSGPRYIGFQGGIWQSVHIDDLRDTEDMSLNLLAFSDTPLKDQAAYLHGLSLVRSCVQKAVGLLRDPSGGAGARSVERIHTLLTLLRNGQDDTNARFQEVLLGRLAQALALREGTEVSPGEWLNAEARKRQALREGGTLRHTVWRCLQSRVTPVLASVVEVLDRGANLDLLLGGRLSPGLTGLWLDVFSDAQILDLTAPQTPSRSEQEILVQGSVVLEGEEQPCVAPFSWLIRGCLQSLWDESEFIPVASDDSVWRIQQFVSAFDNSPLGAYLQKLSEQEQVEYGHRFLHDFLLLSLKISTKAELRMFTKALSGCVSELQCNTAASCHLSPAWVMAAAKHYAPRLHTLSHTMLLQDQLPSEIYQLGTRREPSEMIEDILALGICVEKTKLLSVTSLEECKVFVRRVELLQPCLERALSHNYSALCGPGCLQHLNSMRWAWCGMLVIAAFIQRVLLEATQGDAGLKELALKHCSVLQRLMLEMPDLRNVVTLQQLIRILNSYDEESTGRTLRYGSQCAVCLSELKDPCLLPCEHVICMPCVLEWVSPDRRFCPKCRTDLPPDHQLTVSPDVTTALEKQAEVRASCNSFFLEVVSRFCLSEDQSPSAEVVELLFSLLISAHGDVYRTRELSPFLECVDNSPVVRSVLPKLLLQYSFDKVKVHIQSYLKNLEDNIMQGGDRTGLYLLFVNCFQDSLLCSEVEEAEAPGGRRRRLREECRFLSRLARRQTPDRQADPAEFLLNMARLRRCLAIAANTLHTLLQASESTEESHESEQYLQQVRAVLDYCGHDWYRVYLLRALNRQANRDFILALMKDPRWRWVFPPEVLRLQSMVTLEVDPFLCVGPRYRALRDAVGQALLEDRTDALQGELQKQTGPQAHAFLALALFREVARRCVSPDPKLRPSPQATATLEDLLKDRDMPETLRAFCTALLSNRIGGPGSSLSLGQGLPPGRRTLLELLVHQDSVLLAGDSLLAPLHRIAFQTASATRSFLPTMPDDHTSEARQWLTREKKLQSFVCANGHLCFVGECGRPVDISKCPDCGVPIGGQNHSPVPGFKPSTQSLEDQTRTGHILGEAHRRSEAPERQMTPAQTGVLRLLTHLAMLQGAVGNLQAVGDMVHPTPRDVVSFLWSHLEQDVLALGRTLDLNADDTAAAVHLVLATCTELTPGLRGAEPDLTSRQGRAGWERRVCGSVIDPVLQNLKGKLAEARKTITSDDSLAGSPLMRLLYGDPGPLLSLSTDPDCPTKCLAFWGLPEAVTVERFSQLLGQHPGRSSLPLLVLFLQKISYIRQIQHLPELAALQSDLLKIFPLVSSDATSQSIGEMLHRLPAGRQRKVVSERVGRLVHVWNCLRLEMTRDPADLGLEVELCEKELTMDSSGGFLVPCRRGPGSCLRALVDCLSKAHNSLVMGARKLSDQESSDYSVPLEGISDTQLALCHPERQLLPLVLSHCHYTLKKGQETDSSYDMTGIQTQLARRFLAGKPVIRADTERFLNRHLQDFSVVLSDVRMKIPQNPLKGSVCTGVRSALRCYADACDAVFVVEIGLRFLGKTGGGPRDSLMTYLTQSLKIGAQISSSVAEALGESRLEHSVFIWQLLTCWKSELMLNRKQDPFQGLGSEYREGLTAEDRRGLNEFLAVVDTGSFSRELHEVLLLKTGGSQPDRDYHPHWEIRSTLETHLDQKNVPPLQGLEALPEDITLAKGADVWTAAVEFRRG</sequence>
<dbReference type="GO" id="GO:0006511">
    <property type="term" value="P:ubiquitin-dependent protein catabolic process"/>
    <property type="evidence" value="ECO:0007669"/>
    <property type="project" value="TreeGrafter"/>
</dbReference>
<dbReference type="InterPro" id="IPR031248">
    <property type="entry name" value="RNF213"/>
</dbReference>
<dbReference type="GO" id="GO:0004842">
    <property type="term" value="F:ubiquitin-protein transferase activity"/>
    <property type="evidence" value="ECO:0007669"/>
    <property type="project" value="InterPro"/>
</dbReference>
<evidence type="ECO:0000256" key="4">
    <source>
        <dbReference type="ARBA" id="ARBA00022771"/>
    </source>
</evidence>
<name>A0A9Q0IR54_9TELE</name>
<dbReference type="Pfam" id="PF20173">
    <property type="entry name" value="ZnF_RZ-type"/>
    <property type="match status" value="1"/>
</dbReference>
<dbReference type="GO" id="GO:0002040">
    <property type="term" value="P:sprouting angiogenesis"/>
    <property type="evidence" value="ECO:0007669"/>
    <property type="project" value="TreeGrafter"/>
</dbReference>
<dbReference type="CDD" id="cd16449">
    <property type="entry name" value="RING-HC"/>
    <property type="match status" value="1"/>
</dbReference>
<dbReference type="PROSITE" id="PS50089">
    <property type="entry name" value="ZF_RING_2"/>
    <property type="match status" value="2"/>
</dbReference>
<comment type="subcellular location">
    <subcellularLocation>
        <location evidence="1">Cytoplasm</location>
    </subcellularLocation>
</comment>
<dbReference type="GO" id="GO:0016020">
    <property type="term" value="C:membrane"/>
    <property type="evidence" value="ECO:0007669"/>
    <property type="project" value="TreeGrafter"/>
</dbReference>
<keyword evidence="3" id="KW-0479">Metal-binding</keyword>
<accession>A0A9Q0IR54</accession>
<dbReference type="EMBL" id="JANIIK010000040">
    <property type="protein sequence ID" value="KAJ3607854.1"/>
    <property type="molecule type" value="Genomic_DNA"/>
</dbReference>
<dbReference type="GO" id="GO:0002376">
    <property type="term" value="P:immune system process"/>
    <property type="evidence" value="ECO:0007669"/>
    <property type="project" value="UniProtKB-KW"/>
</dbReference>
<keyword evidence="4 7" id="KW-0863">Zinc-finger</keyword>
<reference evidence="10" key="1">
    <citation type="submission" date="2022-07" db="EMBL/GenBank/DDBJ databases">
        <title>Chromosome-level genome of Muraenolepis orangiensis.</title>
        <authorList>
            <person name="Kim J."/>
        </authorList>
    </citation>
    <scope>NUCLEOTIDE SEQUENCE</scope>
    <source>
        <strain evidence="10">KU_S4_2022</strain>
        <tissue evidence="10">Muscle</tissue>
    </source>
</reference>
<dbReference type="GO" id="GO:2000051">
    <property type="term" value="P:negative regulation of non-canonical Wnt signaling pathway"/>
    <property type="evidence" value="ECO:0007669"/>
    <property type="project" value="TreeGrafter"/>
</dbReference>
<dbReference type="InterPro" id="IPR018957">
    <property type="entry name" value="Znf_C3HC4_RING-type"/>
</dbReference>
<dbReference type="OrthoDB" id="2423195at2759"/>
<evidence type="ECO:0000259" key="9">
    <source>
        <dbReference type="PROSITE" id="PS51981"/>
    </source>
</evidence>
<gene>
    <name evidence="10" type="ORF">NHX12_024905</name>
</gene>
<evidence type="ECO:0008006" key="12">
    <source>
        <dbReference type="Google" id="ProtNLM"/>
    </source>
</evidence>
<evidence type="ECO:0000256" key="6">
    <source>
        <dbReference type="ARBA" id="ARBA00022859"/>
    </source>
</evidence>
<dbReference type="GO" id="GO:0005829">
    <property type="term" value="C:cytosol"/>
    <property type="evidence" value="ECO:0007669"/>
    <property type="project" value="TreeGrafter"/>
</dbReference>
<dbReference type="InterPro" id="IPR013083">
    <property type="entry name" value="Znf_RING/FYVE/PHD"/>
</dbReference>
<dbReference type="Gene3D" id="3.30.40.10">
    <property type="entry name" value="Zinc/RING finger domain, C3HC4 (zinc finger)"/>
    <property type="match status" value="2"/>
</dbReference>
<keyword evidence="6" id="KW-0391">Immunity</keyword>
<evidence type="ECO:0000256" key="3">
    <source>
        <dbReference type="ARBA" id="ARBA00022723"/>
    </source>
</evidence>